<evidence type="ECO:0000313" key="3">
    <source>
        <dbReference type="Proteomes" id="UP000018087"/>
    </source>
</evidence>
<evidence type="ECO:0000256" key="1">
    <source>
        <dbReference type="SAM" id="MobiDB-lite"/>
    </source>
</evidence>
<dbReference type="EMBL" id="KI440849">
    <property type="protein sequence ID" value="ERS96720.1"/>
    <property type="molecule type" value="Genomic_DNA"/>
</dbReference>
<name>U7PQF4_SPOS1</name>
<feature type="region of interest" description="Disordered" evidence="1">
    <location>
        <begin position="209"/>
        <end position="232"/>
    </location>
</feature>
<dbReference type="OrthoDB" id="2922289at2759"/>
<proteinExistence type="predicted"/>
<gene>
    <name evidence="2" type="ORF">HMPREF1624_06929</name>
</gene>
<reference evidence="3" key="1">
    <citation type="journal article" date="2014" name="Genome Announc.">
        <title>Genome sequence of the pathogenic fungus Sporothrix schenckii (ATCC 58251).</title>
        <authorList>
            <person name="Cuomo C.A."/>
            <person name="Rodriguez-Del Valle N."/>
            <person name="Perez-Sanchez L."/>
            <person name="Abouelleil A."/>
            <person name="Goldberg J."/>
            <person name="Young S."/>
            <person name="Zeng Q."/>
            <person name="Birren B.W."/>
        </authorList>
    </citation>
    <scope>NUCLEOTIDE SEQUENCE [LARGE SCALE GENOMIC DNA]</scope>
    <source>
        <strain evidence="3">ATCC 58251 / de Perez 2211183</strain>
    </source>
</reference>
<dbReference type="AlphaFoldDB" id="U7PQF4"/>
<sequence>MTTAVDELERLIETEPEAKSLVSAHVAAFIGDLSIVAQCLAQIDLYQPWSSGFENHMVKYEDTVKRAVDAEHAPMIKIQAAVQDNSLADATKLGTPTGGRFAYPCEKRRTKENTEALRQAERNLDAFWACVDRHMYVKAGDLTGTATQTLLLQPRIVQRTAKWVEPVMPGNGKGGKKGAAPANKTSSGSIGNPLSAFYFGVVEKPSQGRLTASSSRDKAKIKTRPRPVVQDTQPTMPVDARALKVFRTLFFNADVSSTPGDVPWRDFLHAMTSTGFQAEKLYGSVWQFRLTALDIERSIQFHEPHPRGKMTYEVARRVGRRLNRAYGWVSDMFVLKK</sequence>
<evidence type="ECO:0000313" key="2">
    <source>
        <dbReference type="EMBL" id="ERS96720.1"/>
    </source>
</evidence>
<dbReference type="HOGENOM" id="CLU_053355_0_0_1"/>
<feature type="region of interest" description="Disordered" evidence="1">
    <location>
        <begin position="166"/>
        <end position="187"/>
    </location>
</feature>
<accession>U7PQF4</accession>
<dbReference type="Proteomes" id="UP000018087">
    <property type="component" value="Unassembled WGS sequence"/>
</dbReference>
<protein>
    <submittedName>
        <fullName evidence="2">Uncharacterized protein</fullName>
    </submittedName>
</protein>
<dbReference type="eggNOG" id="ENOG502QUCG">
    <property type="taxonomic scope" value="Eukaryota"/>
</dbReference>
<dbReference type="PANTHER" id="PTHR40788:SF2">
    <property type="entry name" value="CLR5 DOMAIN-CONTAINING PROTEIN"/>
    <property type="match status" value="1"/>
</dbReference>
<keyword evidence="3" id="KW-1185">Reference proteome</keyword>
<dbReference type="PANTHER" id="PTHR40788">
    <property type="entry name" value="CLR5 DOMAIN-CONTAINING PROTEIN-RELATED"/>
    <property type="match status" value="1"/>
</dbReference>
<organism evidence="2 3">
    <name type="scientific">Sporothrix schenckii (strain ATCC 58251 / de Perez 2211183)</name>
    <name type="common">Rose-picker's disease fungus</name>
    <dbReference type="NCBI Taxonomy" id="1391915"/>
    <lineage>
        <taxon>Eukaryota</taxon>
        <taxon>Fungi</taxon>
        <taxon>Dikarya</taxon>
        <taxon>Ascomycota</taxon>
        <taxon>Pezizomycotina</taxon>
        <taxon>Sordariomycetes</taxon>
        <taxon>Sordariomycetidae</taxon>
        <taxon>Ophiostomatales</taxon>
        <taxon>Ophiostomataceae</taxon>
        <taxon>Sporothrix</taxon>
    </lineage>
</organism>
<dbReference type="STRING" id="1391915.U7PQF4"/>